<feature type="disulfide bond" description="Redox-active" evidence="4">
    <location>
        <begin position="107"/>
        <end position="111"/>
    </location>
</feature>
<dbReference type="OrthoDB" id="9811998at2"/>
<dbReference type="PANTHER" id="PTHR12151">
    <property type="entry name" value="ELECTRON TRANSPORT PROTIN SCO1/SENC FAMILY MEMBER"/>
    <property type="match status" value="1"/>
</dbReference>
<keyword evidence="5" id="KW-1133">Transmembrane helix</keyword>
<evidence type="ECO:0000259" key="6">
    <source>
        <dbReference type="PROSITE" id="PS51352"/>
    </source>
</evidence>
<dbReference type="PROSITE" id="PS51352">
    <property type="entry name" value="THIOREDOXIN_2"/>
    <property type="match status" value="1"/>
</dbReference>
<evidence type="ECO:0000313" key="7">
    <source>
        <dbReference type="EMBL" id="TCK67558.1"/>
    </source>
</evidence>
<keyword evidence="2 3" id="KW-0186">Copper</keyword>
<protein>
    <submittedName>
        <fullName evidence="7">Protein SCO1/2</fullName>
    </submittedName>
</protein>
<feature type="binding site" evidence="3">
    <location>
        <position position="107"/>
    </location>
    <ligand>
        <name>Cu cation</name>
        <dbReference type="ChEBI" id="CHEBI:23378"/>
    </ligand>
</feature>
<comment type="similarity">
    <text evidence="1">Belongs to the SCO1/2 family.</text>
</comment>
<organism evidence="7 8">
    <name type="scientific">Winogradskyella wandonensis</name>
    <dbReference type="NCBI Taxonomy" id="1442586"/>
    <lineage>
        <taxon>Bacteria</taxon>
        <taxon>Pseudomonadati</taxon>
        <taxon>Bacteroidota</taxon>
        <taxon>Flavobacteriia</taxon>
        <taxon>Flavobacteriales</taxon>
        <taxon>Flavobacteriaceae</taxon>
        <taxon>Winogradskyella</taxon>
    </lineage>
</organism>
<reference evidence="7 8" key="1">
    <citation type="journal article" date="2015" name="Stand. Genomic Sci.">
        <title>Genomic Encyclopedia of Bacterial and Archaeal Type Strains, Phase III: the genomes of soil and plant-associated and newly described type strains.</title>
        <authorList>
            <person name="Whitman W.B."/>
            <person name="Woyke T."/>
            <person name="Klenk H.P."/>
            <person name="Zhou Y."/>
            <person name="Lilburn T.G."/>
            <person name="Beck B.J."/>
            <person name="De Vos P."/>
            <person name="Vandamme P."/>
            <person name="Eisen J.A."/>
            <person name="Garrity G."/>
            <person name="Hugenholtz P."/>
            <person name="Kyrpides N.C."/>
        </authorList>
    </citation>
    <scope>NUCLEOTIDE SEQUENCE [LARGE SCALE GENOMIC DNA]</scope>
    <source>
        <strain evidence="7 8">CECT 8445</strain>
    </source>
</reference>
<keyword evidence="3" id="KW-0479">Metal-binding</keyword>
<gene>
    <name evidence="7" type="ORF">DFQ05_1336</name>
</gene>
<name>A0A4R1KRB8_9FLAO</name>
<evidence type="ECO:0000256" key="2">
    <source>
        <dbReference type="ARBA" id="ARBA00023008"/>
    </source>
</evidence>
<dbReference type="RefSeq" id="WP_132704610.1">
    <property type="nucleotide sequence ID" value="NZ_SMGI01000002.1"/>
</dbReference>
<evidence type="ECO:0000313" key="8">
    <source>
        <dbReference type="Proteomes" id="UP000295714"/>
    </source>
</evidence>
<feature type="binding site" evidence="3">
    <location>
        <position position="111"/>
    </location>
    <ligand>
        <name>Cu cation</name>
        <dbReference type="ChEBI" id="CHEBI:23378"/>
    </ligand>
</feature>
<dbReference type="GO" id="GO:0046872">
    <property type="term" value="F:metal ion binding"/>
    <property type="evidence" value="ECO:0007669"/>
    <property type="project" value="UniProtKB-KW"/>
</dbReference>
<dbReference type="EMBL" id="SMGI01000002">
    <property type="protein sequence ID" value="TCK67558.1"/>
    <property type="molecule type" value="Genomic_DNA"/>
</dbReference>
<feature type="transmembrane region" description="Helical" evidence="5">
    <location>
        <begin position="7"/>
        <end position="28"/>
    </location>
</feature>
<keyword evidence="8" id="KW-1185">Reference proteome</keyword>
<dbReference type="Pfam" id="PF02630">
    <property type="entry name" value="SCO1-SenC"/>
    <property type="match status" value="1"/>
</dbReference>
<accession>A0A4R1KRB8</accession>
<feature type="binding site" evidence="3">
    <location>
        <position position="196"/>
    </location>
    <ligand>
        <name>Cu cation</name>
        <dbReference type="ChEBI" id="CHEBI:23378"/>
    </ligand>
</feature>
<keyword evidence="4" id="KW-1015">Disulfide bond</keyword>
<dbReference type="Proteomes" id="UP000295714">
    <property type="component" value="Unassembled WGS sequence"/>
</dbReference>
<evidence type="ECO:0000256" key="3">
    <source>
        <dbReference type="PIRSR" id="PIRSR603782-1"/>
    </source>
</evidence>
<evidence type="ECO:0000256" key="4">
    <source>
        <dbReference type="PIRSR" id="PIRSR603782-2"/>
    </source>
</evidence>
<dbReference type="SUPFAM" id="SSF52833">
    <property type="entry name" value="Thioredoxin-like"/>
    <property type="match status" value="1"/>
</dbReference>
<dbReference type="CDD" id="cd02968">
    <property type="entry name" value="SCO"/>
    <property type="match status" value="1"/>
</dbReference>
<comment type="caution">
    <text evidence="7">The sequence shown here is derived from an EMBL/GenBank/DDBJ whole genome shotgun (WGS) entry which is preliminary data.</text>
</comment>
<dbReference type="InterPro" id="IPR036249">
    <property type="entry name" value="Thioredoxin-like_sf"/>
</dbReference>
<evidence type="ECO:0000256" key="1">
    <source>
        <dbReference type="ARBA" id="ARBA00010996"/>
    </source>
</evidence>
<keyword evidence="5" id="KW-0812">Transmembrane</keyword>
<sequence>MAKKTNYSYIGIAFIILVFGIIFIPKIIDRLSNNDITREESRSKSVSTQDLENASNNIQSDLVYIPDGRGGNRKVPAFSFTDQNGKTITNEDYLGKVYLVEFFFTTCPTICPRMNYNLVQIQNEFKDYENDFGVASFTIMPDVDTPEVLKAYADKYGITNPNWHLMTGDEEQIYKLANEGFYLYTAKGEDAAGFEHSGNFALIDKEGYIRSRLTSKDNPLIYYNGIISEEEGVDDEGIPQEITILKEDIAKLLKE</sequence>
<dbReference type="InterPro" id="IPR013766">
    <property type="entry name" value="Thioredoxin_domain"/>
</dbReference>
<dbReference type="InterPro" id="IPR003782">
    <property type="entry name" value="SCO1/SenC"/>
</dbReference>
<dbReference type="AlphaFoldDB" id="A0A4R1KRB8"/>
<feature type="domain" description="Thioredoxin" evidence="6">
    <location>
        <begin position="69"/>
        <end position="243"/>
    </location>
</feature>
<evidence type="ECO:0000256" key="5">
    <source>
        <dbReference type="SAM" id="Phobius"/>
    </source>
</evidence>
<keyword evidence="5" id="KW-0472">Membrane</keyword>
<dbReference type="PANTHER" id="PTHR12151:SF25">
    <property type="entry name" value="LINALOOL DEHYDRATASE_ISOMERASE DOMAIN-CONTAINING PROTEIN"/>
    <property type="match status" value="1"/>
</dbReference>
<proteinExistence type="inferred from homology"/>
<dbReference type="Gene3D" id="3.40.30.10">
    <property type="entry name" value="Glutaredoxin"/>
    <property type="match status" value="1"/>
</dbReference>